<evidence type="ECO:0000256" key="1">
    <source>
        <dbReference type="ARBA" id="ARBA00023157"/>
    </source>
</evidence>
<evidence type="ECO:0000313" key="6">
    <source>
        <dbReference type="Proteomes" id="UP001166093"/>
    </source>
</evidence>
<feature type="region of interest" description="Disordered" evidence="3">
    <location>
        <begin position="826"/>
        <end position="881"/>
    </location>
</feature>
<dbReference type="InterPro" id="IPR009003">
    <property type="entry name" value="Peptidase_S1_PA"/>
</dbReference>
<feature type="domain" description="Peptidase S1" evidence="4">
    <location>
        <begin position="54"/>
        <end position="291"/>
    </location>
</feature>
<feature type="non-terminal residue" evidence="5">
    <location>
        <position position="881"/>
    </location>
</feature>
<evidence type="ECO:0000259" key="4">
    <source>
        <dbReference type="PROSITE" id="PS50240"/>
    </source>
</evidence>
<dbReference type="InterPro" id="IPR050850">
    <property type="entry name" value="Peptidase_S1_Elastase_sf"/>
</dbReference>
<dbReference type="Proteomes" id="UP001166093">
    <property type="component" value="Unassembled WGS sequence"/>
</dbReference>
<feature type="compositionally biased region" description="Low complexity" evidence="3">
    <location>
        <begin position="826"/>
        <end position="837"/>
    </location>
</feature>
<feature type="non-terminal residue" evidence="5">
    <location>
        <position position="1"/>
    </location>
</feature>
<keyword evidence="1" id="KW-1015">Disulfide bond</keyword>
<evidence type="ECO:0000313" key="5">
    <source>
        <dbReference type="EMBL" id="MBN3286743.1"/>
    </source>
</evidence>
<feature type="region of interest" description="Disordered" evidence="3">
    <location>
        <begin position="735"/>
        <end position="811"/>
    </location>
</feature>
<keyword evidence="6" id="KW-1185">Reference proteome</keyword>
<dbReference type="InterPro" id="IPR018114">
    <property type="entry name" value="TRYPSIN_HIS"/>
</dbReference>
<dbReference type="InterPro" id="IPR001254">
    <property type="entry name" value="Trypsin_dom"/>
</dbReference>
<proteinExistence type="predicted"/>
<feature type="compositionally biased region" description="Basic and acidic residues" evidence="3">
    <location>
        <begin position="789"/>
        <end position="810"/>
    </location>
</feature>
<protein>
    <submittedName>
        <fullName evidence="5">CEL3B elastase</fullName>
    </submittedName>
</protein>
<sequence length="881" mass="97093">MKIASKWTRCDSARGKQKFISQAMSAGDMKTLQTSIADKAYGCGNPTYPPTAKVVNGVDAKAYSWPWQISLQYRSGSSYYHTCGGTLISPNWVMTAGHCISSRNTYRVVLGKYDLTKVENSEQIFGTANIIVHPNWNSNCVACGNDIALIKLERSAIINDKVQPACLPAPGDVLPNNYSCYITGWGRLYTNGPLASKLQQALLPVVDHSVCSRSDWWGSTVKTTMVCAGGELKSGCNGDSGGPLNCKSSDGLWYVHGVTSFGSSSGCNTIRKPTVFTRVSAFISWINDVNFSTCFIHTQSNIERKKCKKDAFDILSRLRPASLFLSFVIAYGCGNPTYPPTAKVVNGVDAKAYSWPWQISLQYRSGSSYYHTCGGTLISPNWVMTAGHCISSRNTYRVVLGKYDLTKVENSEQIFGTANIIVHPNWNSNCVACGNDIALIKLERSAIINDKVQPACLPAPGDILPNNYSCYITGWGRLYTNGPLASKLQQALLPVVDHSVCSRSDWWGSTVKTTMVCAGGELKSGCNGDSGGPLNCKSGNGLWYVHGVTSFVSSSGCNTIRKPTVFTRVSAFISWINDFISEVGRLVNLEGSETLLQEVIDLEGVWASLQAYMEQGWRLEFNGKVFCQRMDTWERASKMKARRGSHALETLIFRRSTEKLEGSGSVIVRGRMSCKSLSRPERALCNVGGRLSHSDADWKVERNGRLELEDLLSGLEDQVWFLDCGEFGHPVVHCPYQEGGEEPAQERKDEDCPEQEPDEKPEHPTPEWEEPEHPAPRRGEHRHLQPTKGESDRPQFQKGKAEHLQPKSEGECLLVLPAPPWEEYLPLPLQGPLLPSAPKCPASVGETLQVRESRTSPLQQEETTHHSHLHRQQSSAAAVTS</sequence>
<dbReference type="PANTHER" id="PTHR24257">
    <property type="entry name" value="CHYMOTRYPSIN-LIKE ELASTASE FAMILY MEMBER"/>
    <property type="match status" value="1"/>
</dbReference>
<dbReference type="InterPro" id="IPR033116">
    <property type="entry name" value="TRYPSIN_SER"/>
</dbReference>
<dbReference type="InterPro" id="IPR001314">
    <property type="entry name" value="Peptidase_S1A"/>
</dbReference>
<name>A0ABS2YJY1_POLSP</name>
<dbReference type="PANTHER" id="PTHR24257:SF22">
    <property type="entry name" value="CHYMOTRYPSIN-LIKE ELASTASE FAMILY MEMBER 3B"/>
    <property type="match status" value="1"/>
</dbReference>
<dbReference type="Pfam" id="PF00089">
    <property type="entry name" value="Trypsin"/>
    <property type="match status" value="2"/>
</dbReference>
<dbReference type="EMBL" id="JAAWVQ010159993">
    <property type="protein sequence ID" value="MBN3286743.1"/>
    <property type="molecule type" value="Genomic_DNA"/>
</dbReference>
<reference evidence="5" key="1">
    <citation type="journal article" date="2021" name="Cell">
        <title>Tracing the genetic footprints of vertebrate landing in non-teleost ray-finned fishes.</title>
        <authorList>
            <person name="Bi X."/>
            <person name="Wang K."/>
            <person name="Yang L."/>
            <person name="Pan H."/>
            <person name="Jiang H."/>
            <person name="Wei Q."/>
            <person name="Fang M."/>
            <person name="Yu H."/>
            <person name="Zhu C."/>
            <person name="Cai Y."/>
            <person name="He Y."/>
            <person name="Gan X."/>
            <person name="Zeng H."/>
            <person name="Yu D."/>
            <person name="Zhu Y."/>
            <person name="Jiang H."/>
            <person name="Qiu Q."/>
            <person name="Yang H."/>
            <person name="Zhang Y.E."/>
            <person name="Wang W."/>
            <person name="Zhu M."/>
            <person name="He S."/>
            <person name="Zhang G."/>
        </authorList>
    </citation>
    <scope>NUCLEOTIDE SEQUENCE</scope>
    <source>
        <strain evidence="5">Pddl_001</strain>
    </source>
</reference>
<gene>
    <name evidence="5" type="primary">Cela3b_0</name>
    <name evidence="5" type="ORF">GTO93_0002734</name>
</gene>
<dbReference type="PROSITE" id="PS00134">
    <property type="entry name" value="TRYPSIN_HIS"/>
    <property type="match status" value="2"/>
</dbReference>
<dbReference type="PROSITE" id="PS00135">
    <property type="entry name" value="TRYPSIN_SER"/>
    <property type="match status" value="2"/>
</dbReference>
<keyword evidence="2" id="KW-0645">Protease</keyword>
<comment type="caution">
    <text evidence="5">The sequence shown here is derived from an EMBL/GenBank/DDBJ whole genome shotgun (WGS) entry which is preliminary data.</text>
</comment>
<organism evidence="5 6">
    <name type="scientific">Polyodon spathula</name>
    <name type="common">North American paddlefish</name>
    <name type="synonym">Squalus spathula</name>
    <dbReference type="NCBI Taxonomy" id="7913"/>
    <lineage>
        <taxon>Eukaryota</taxon>
        <taxon>Metazoa</taxon>
        <taxon>Chordata</taxon>
        <taxon>Craniata</taxon>
        <taxon>Vertebrata</taxon>
        <taxon>Euteleostomi</taxon>
        <taxon>Actinopterygii</taxon>
        <taxon>Chondrostei</taxon>
        <taxon>Acipenseriformes</taxon>
        <taxon>Polyodontidae</taxon>
        <taxon>Polyodon</taxon>
    </lineage>
</organism>
<dbReference type="Gene3D" id="2.40.10.10">
    <property type="entry name" value="Trypsin-like serine proteases"/>
    <property type="match status" value="4"/>
</dbReference>
<feature type="compositionally biased region" description="Basic and acidic residues" evidence="3">
    <location>
        <begin position="758"/>
        <end position="778"/>
    </location>
</feature>
<dbReference type="CDD" id="cd00190">
    <property type="entry name" value="Tryp_SPc"/>
    <property type="match status" value="2"/>
</dbReference>
<dbReference type="PRINTS" id="PR00722">
    <property type="entry name" value="CHYMOTRYPSIN"/>
</dbReference>
<dbReference type="SMART" id="SM00020">
    <property type="entry name" value="Tryp_SPc"/>
    <property type="match status" value="2"/>
</dbReference>
<dbReference type="InterPro" id="IPR043504">
    <property type="entry name" value="Peptidase_S1_PA_chymotrypsin"/>
</dbReference>
<dbReference type="PROSITE" id="PS50240">
    <property type="entry name" value="TRYPSIN_DOM"/>
    <property type="match status" value="2"/>
</dbReference>
<accession>A0ABS2YJY1</accession>
<evidence type="ECO:0000256" key="2">
    <source>
        <dbReference type="RuleBase" id="RU363034"/>
    </source>
</evidence>
<feature type="domain" description="Peptidase S1" evidence="4">
    <location>
        <begin position="344"/>
        <end position="581"/>
    </location>
</feature>
<keyword evidence="2" id="KW-0720">Serine protease</keyword>
<feature type="compositionally biased region" description="Polar residues" evidence="3">
    <location>
        <begin position="872"/>
        <end position="881"/>
    </location>
</feature>
<keyword evidence="2" id="KW-0378">Hydrolase</keyword>
<dbReference type="SUPFAM" id="SSF50494">
    <property type="entry name" value="Trypsin-like serine proteases"/>
    <property type="match status" value="2"/>
</dbReference>
<evidence type="ECO:0000256" key="3">
    <source>
        <dbReference type="SAM" id="MobiDB-lite"/>
    </source>
</evidence>